<reference evidence="1" key="1">
    <citation type="submission" date="2024-06" db="EMBL/GenBank/DDBJ databases">
        <authorList>
            <person name="Gannavaram S."/>
            <person name="Nemani S."/>
            <person name="Datta M."/>
            <person name="Picchiottino A."/>
            <person name="Mereddy A."/>
            <person name="Gannavaram N."/>
            <person name="Honeycutt C."/>
            <person name="Tran D."/>
            <person name="Choi K."/>
            <person name="Srinivasan K."/>
            <person name="Johnson A."/>
        </authorList>
    </citation>
    <scope>NUCLEOTIDE SEQUENCE</scope>
</reference>
<protein>
    <submittedName>
        <fullName evidence="1">Uncharacterized protein</fullName>
    </submittedName>
</protein>
<accession>A0AAU8L0Q9</accession>
<dbReference type="EMBL" id="PP885733">
    <property type="protein sequence ID" value="XCN28207.1"/>
    <property type="molecule type" value="Genomic_DNA"/>
</dbReference>
<proteinExistence type="predicted"/>
<sequence length="217" mass="25762">MLKEEIFSLIENLAIDQDKYNKFKEYVMEFTRGERCKKGVLEFVHDLYNSKTVEGLGELAIGLYTEKSWRNSDNLRYFIMTHPITEGYLTALTDQRYVLMTSIAKYITDTHDRIQESELEDKAERQVYLRRAVARLISVLETRPKIDLDTIDWSEVEPCEWTDYLCTTLDELCAPICDKRRIKEWADAWGDTQGLDQVQQLRSLRTYLNYLDTFYQY</sequence>
<organism evidence="1">
    <name type="scientific">Pantoea phage Survivor</name>
    <dbReference type="NCBI Taxonomy" id="3232176"/>
    <lineage>
        <taxon>Viruses</taxon>
        <taxon>Duplodnaviria</taxon>
        <taxon>Heunggongvirae</taxon>
        <taxon>Uroviricota</taxon>
        <taxon>Caudoviricetes</taxon>
    </lineage>
</organism>
<evidence type="ECO:0000313" key="1">
    <source>
        <dbReference type="EMBL" id="XCN28207.1"/>
    </source>
</evidence>
<name>A0AAU8L0Q9_9CAUD</name>